<keyword evidence="1" id="KW-0479">Metal-binding</keyword>
<name>A0ABR3WMV5_9PEZI</name>
<dbReference type="Gene3D" id="4.10.240.10">
    <property type="entry name" value="Zn(2)-C6 fungal-type DNA-binding domain"/>
    <property type="match status" value="1"/>
</dbReference>
<dbReference type="PROSITE" id="PS00463">
    <property type="entry name" value="ZN2_CY6_FUNGAL_1"/>
    <property type="match status" value="1"/>
</dbReference>
<dbReference type="EMBL" id="JAZHXJ010000309">
    <property type="protein sequence ID" value="KAL1864985.1"/>
    <property type="molecule type" value="Genomic_DNA"/>
</dbReference>
<sequence length="624" mass="70047">MQTFMPFGDQVSGSSAPPPSPPGSSRRAGDLRPPAVVPQKRRPAPRPATTYPRKRATQACLTCRFRRTKCDNARPACASCVRLGAECTYSEADASTLDPASLSILRRIDELEASIPAKIAQLLSSTVVTASSATPSPSSAVVVQPPARDDVSSSSSYYWAKWKRPLVSIEAVLRWRPFQERQLRLPRLHPQCRSRSESKAPSDFAAWRLTADVDMPAAESMLRSFFDNVHIFNPILEEDDVRDCMRKVHFNGISWDAESCLVLLIYAHGSISTPLVKNAPDTPPADFRQSSASLWGESYFEAAQKRMGMLLCRSGPVETQCFFLAGVYLMATMRPVEAWKMFTQALASCQELSASQPRSSDDDDAGDKESDASRRTYWTCFKSELELRLELYPSLNVSDLTYPAFFPTPPKGLNAQVEAAWYFYLAEISLRRLKNRMLSHLYRLDASASSEVSPGDVVVDFEEQMETWLHSLPQVLQLDGHHESDKQEHEALRFILNGHFHDCQEVMYWQFVVDAVHGRPLQAGSDAELFFRKGLRVAVDRIRQNRPGFYHRHHGTWLMIRSCARSAFVLLAVAQVPALASYLPPGWEGALVDVASLLRFWKDESTDVAEMLEAIEAIRLHLMP</sequence>
<dbReference type="InterPro" id="IPR036864">
    <property type="entry name" value="Zn2-C6_fun-type_DNA-bd_sf"/>
</dbReference>
<dbReference type="CDD" id="cd12148">
    <property type="entry name" value="fungal_TF_MHR"/>
    <property type="match status" value="1"/>
</dbReference>
<evidence type="ECO:0000259" key="4">
    <source>
        <dbReference type="PROSITE" id="PS50048"/>
    </source>
</evidence>
<reference evidence="5 6" key="1">
    <citation type="journal article" date="2024" name="Commun. Biol.">
        <title>Comparative genomic analysis of thermophilic fungi reveals convergent evolutionary adaptations and gene losses.</title>
        <authorList>
            <person name="Steindorff A.S."/>
            <person name="Aguilar-Pontes M.V."/>
            <person name="Robinson A.J."/>
            <person name="Andreopoulos B."/>
            <person name="LaButti K."/>
            <person name="Kuo A."/>
            <person name="Mondo S."/>
            <person name="Riley R."/>
            <person name="Otillar R."/>
            <person name="Haridas S."/>
            <person name="Lipzen A."/>
            <person name="Grimwood J."/>
            <person name="Schmutz J."/>
            <person name="Clum A."/>
            <person name="Reid I.D."/>
            <person name="Moisan M.C."/>
            <person name="Butler G."/>
            <person name="Nguyen T.T.M."/>
            <person name="Dewar K."/>
            <person name="Conant G."/>
            <person name="Drula E."/>
            <person name="Henrissat B."/>
            <person name="Hansel C."/>
            <person name="Singer S."/>
            <person name="Hutchinson M.I."/>
            <person name="de Vries R.P."/>
            <person name="Natvig D.O."/>
            <person name="Powell A.J."/>
            <person name="Tsang A."/>
            <person name="Grigoriev I.V."/>
        </authorList>
    </citation>
    <scope>NUCLEOTIDE SEQUENCE [LARGE SCALE GENOMIC DNA]</scope>
    <source>
        <strain evidence="5 6">ATCC 24622</strain>
    </source>
</reference>
<dbReference type="Proteomes" id="UP001586593">
    <property type="component" value="Unassembled WGS sequence"/>
</dbReference>
<feature type="domain" description="Zn(2)-C6 fungal-type" evidence="4">
    <location>
        <begin position="59"/>
        <end position="89"/>
    </location>
</feature>
<protein>
    <recommendedName>
        <fullName evidence="4">Zn(2)-C6 fungal-type domain-containing protein</fullName>
    </recommendedName>
</protein>
<accession>A0ABR3WMV5</accession>
<comment type="caution">
    <text evidence="5">The sequence shown here is derived from an EMBL/GenBank/DDBJ whole genome shotgun (WGS) entry which is preliminary data.</text>
</comment>
<feature type="region of interest" description="Disordered" evidence="3">
    <location>
        <begin position="1"/>
        <end position="53"/>
    </location>
</feature>
<evidence type="ECO:0000313" key="5">
    <source>
        <dbReference type="EMBL" id="KAL1864985.1"/>
    </source>
</evidence>
<dbReference type="InterPro" id="IPR007219">
    <property type="entry name" value="XnlR_reg_dom"/>
</dbReference>
<evidence type="ECO:0000313" key="6">
    <source>
        <dbReference type="Proteomes" id="UP001586593"/>
    </source>
</evidence>
<organism evidence="5 6">
    <name type="scientific">Phialemonium thermophilum</name>
    <dbReference type="NCBI Taxonomy" id="223376"/>
    <lineage>
        <taxon>Eukaryota</taxon>
        <taxon>Fungi</taxon>
        <taxon>Dikarya</taxon>
        <taxon>Ascomycota</taxon>
        <taxon>Pezizomycotina</taxon>
        <taxon>Sordariomycetes</taxon>
        <taxon>Sordariomycetidae</taxon>
        <taxon>Cephalothecales</taxon>
        <taxon>Cephalothecaceae</taxon>
        <taxon>Phialemonium</taxon>
    </lineage>
</organism>
<dbReference type="SMART" id="SM00066">
    <property type="entry name" value="GAL4"/>
    <property type="match status" value="1"/>
</dbReference>
<dbReference type="PANTHER" id="PTHR47785">
    <property type="entry name" value="ZN(II)2CYS6 TRANSCRIPTION FACTOR (EUROFUNG)-RELATED-RELATED"/>
    <property type="match status" value="1"/>
</dbReference>
<proteinExistence type="predicted"/>
<keyword evidence="2" id="KW-0539">Nucleus</keyword>
<keyword evidence="6" id="KW-1185">Reference proteome</keyword>
<evidence type="ECO:0000256" key="2">
    <source>
        <dbReference type="ARBA" id="ARBA00023242"/>
    </source>
</evidence>
<gene>
    <name evidence="5" type="ORF">VTK73DRAFT_5535</name>
</gene>
<dbReference type="Pfam" id="PF04082">
    <property type="entry name" value="Fungal_trans"/>
    <property type="match status" value="1"/>
</dbReference>
<dbReference type="InterPro" id="IPR053181">
    <property type="entry name" value="EcdB-like_regulator"/>
</dbReference>
<dbReference type="PROSITE" id="PS50048">
    <property type="entry name" value="ZN2_CY6_FUNGAL_2"/>
    <property type="match status" value="1"/>
</dbReference>
<dbReference type="Pfam" id="PF00172">
    <property type="entry name" value="Zn_clus"/>
    <property type="match status" value="1"/>
</dbReference>
<dbReference type="InterPro" id="IPR001138">
    <property type="entry name" value="Zn2Cys6_DnaBD"/>
</dbReference>
<dbReference type="SUPFAM" id="SSF57701">
    <property type="entry name" value="Zn2/Cys6 DNA-binding domain"/>
    <property type="match status" value="1"/>
</dbReference>
<evidence type="ECO:0000256" key="3">
    <source>
        <dbReference type="SAM" id="MobiDB-lite"/>
    </source>
</evidence>
<evidence type="ECO:0000256" key="1">
    <source>
        <dbReference type="ARBA" id="ARBA00022723"/>
    </source>
</evidence>
<dbReference type="PANTHER" id="PTHR47785:SF7">
    <property type="entry name" value="ZN(II)2CYS6 TRANSCRIPTION FACTOR (EUROFUNG)"/>
    <property type="match status" value="1"/>
</dbReference>
<dbReference type="CDD" id="cd00067">
    <property type="entry name" value="GAL4"/>
    <property type="match status" value="1"/>
</dbReference>